<organism evidence="2 3">
    <name type="scientific">Olpidium bornovanus</name>
    <dbReference type="NCBI Taxonomy" id="278681"/>
    <lineage>
        <taxon>Eukaryota</taxon>
        <taxon>Fungi</taxon>
        <taxon>Fungi incertae sedis</taxon>
        <taxon>Olpidiomycota</taxon>
        <taxon>Olpidiomycotina</taxon>
        <taxon>Olpidiomycetes</taxon>
        <taxon>Olpidiales</taxon>
        <taxon>Olpidiaceae</taxon>
        <taxon>Olpidium</taxon>
    </lineage>
</organism>
<keyword evidence="3" id="KW-1185">Reference proteome</keyword>
<evidence type="ECO:0000313" key="2">
    <source>
        <dbReference type="EMBL" id="KAG5457055.1"/>
    </source>
</evidence>
<gene>
    <name evidence="2" type="ORF">BJ554DRAFT_3037</name>
</gene>
<dbReference type="GO" id="GO:0031340">
    <property type="term" value="P:positive regulation of vesicle fusion"/>
    <property type="evidence" value="ECO:0007669"/>
    <property type="project" value="TreeGrafter"/>
</dbReference>
<dbReference type="PANTHER" id="PTHR37412:SF2">
    <property type="entry name" value="C2 DOMAIN-CONTAINING PROTEIN 5"/>
    <property type="match status" value="1"/>
</dbReference>
<dbReference type="PANTHER" id="PTHR37412">
    <property type="entry name" value="C2 DOMAIN-CONTAINING PROTEIN 5"/>
    <property type="match status" value="1"/>
</dbReference>
<dbReference type="Pfam" id="PF23128">
    <property type="entry name" value="YbjQ_4"/>
    <property type="match status" value="1"/>
</dbReference>
<protein>
    <recommendedName>
        <fullName evidence="1">C2CD5 C-terminal domain-containing protein</fullName>
    </recommendedName>
</protein>
<accession>A0A8H8DFY4</accession>
<reference evidence="2 3" key="1">
    <citation type="journal article" name="Sci. Rep.">
        <title>Genome-scale phylogenetic analyses confirm Olpidium as the closest living zoosporic fungus to the non-flagellated, terrestrial fungi.</title>
        <authorList>
            <person name="Chang Y."/>
            <person name="Rochon D."/>
            <person name="Sekimoto S."/>
            <person name="Wang Y."/>
            <person name="Chovatia M."/>
            <person name="Sandor L."/>
            <person name="Salamov A."/>
            <person name="Grigoriev I.V."/>
            <person name="Stajich J.E."/>
            <person name="Spatafora J.W."/>
        </authorList>
    </citation>
    <scope>NUCLEOTIDE SEQUENCE [LARGE SCALE GENOMIC DNA]</scope>
    <source>
        <strain evidence="2">S191</strain>
    </source>
</reference>
<dbReference type="GO" id="GO:0090314">
    <property type="term" value="P:positive regulation of protein targeting to membrane"/>
    <property type="evidence" value="ECO:0007669"/>
    <property type="project" value="TreeGrafter"/>
</dbReference>
<dbReference type="OrthoDB" id="419768at2759"/>
<name>A0A8H8DFY4_9FUNG</name>
<dbReference type="GO" id="GO:0005509">
    <property type="term" value="F:calcium ion binding"/>
    <property type="evidence" value="ECO:0007669"/>
    <property type="project" value="TreeGrafter"/>
</dbReference>
<dbReference type="GO" id="GO:0065002">
    <property type="term" value="P:intracellular protein transmembrane transport"/>
    <property type="evidence" value="ECO:0007669"/>
    <property type="project" value="TreeGrafter"/>
</dbReference>
<comment type="caution">
    <text evidence="2">The sequence shown here is derived from an EMBL/GenBank/DDBJ whole genome shotgun (WGS) entry which is preliminary data.</text>
</comment>
<dbReference type="Proteomes" id="UP000673691">
    <property type="component" value="Unassembled WGS sequence"/>
</dbReference>
<sequence length="150" mass="15676">DIKAGIPLQLTRTNDSFARPPPPGSSAPFVDMSPLSFVPGCRVTAHLGTLSLHFVKEAHVSRETPTGGLGGFVHEFLAEVLAVVRAQVGGLGGNALVGLRVDQSLFEESIKSVGYGLVSVSGDVVEVVPEEPSASAARDGSWSWAAGRRR</sequence>
<dbReference type="EMBL" id="JAEFCI010010720">
    <property type="protein sequence ID" value="KAG5457055.1"/>
    <property type="molecule type" value="Genomic_DNA"/>
</dbReference>
<dbReference type="GO" id="GO:0010828">
    <property type="term" value="P:positive regulation of D-glucose transmembrane transport"/>
    <property type="evidence" value="ECO:0007669"/>
    <property type="project" value="TreeGrafter"/>
</dbReference>
<dbReference type="InterPro" id="IPR038983">
    <property type="entry name" value="C2CD5"/>
</dbReference>
<dbReference type="GO" id="GO:0005544">
    <property type="term" value="F:calcium-dependent phospholipid binding"/>
    <property type="evidence" value="ECO:0007669"/>
    <property type="project" value="InterPro"/>
</dbReference>
<dbReference type="GO" id="GO:0005886">
    <property type="term" value="C:plasma membrane"/>
    <property type="evidence" value="ECO:0007669"/>
    <property type="project" value="TreeGrafter"/>
</dbReference>
<evidence type="ECO:0000313" key="3">
    <source>
        <dbReference type="Proteomes" id="UP000673691"/>
    </source>
</evidence>
<proteinExistence type="predicted"/>
<dbReference type="GO" id="GO:0072659">
    <property type="term" value="P:protein localization to plasma membrane"/>
    <property type="evidence" value="ECO:0007669"/>
    <property type="project" value="TreeGrafter"/>
</dbReference>
<dbReference type="InterPro" id="IPR057815">
    <property type="entry name" value="C2CD5_C"/>
</dbReference>
<evidence type="ECO:0000259" key="1">
    <source>
        <dbReference type="Pfam" id="PF23128"/>
    </source>
</evidence>
<dbReference type="AlphaFoldDB" id="A0A8H8DFY4"/>
<feature type="domain" description="C2CD5 C-terminal" evidence="1">
    <location>
        <begin position="32"/>
        <end position="127"/>
    </location>
</feature>
<feature type="non-terminal residue" evidence="2">
    <location>
        <position position="1"/>
    </location>
</feature>